<name>A0ABY6HWZ9_9ARCH</name>
<evidence type="ECO:0000313" key="2">
    <source>
        <dbReference type="Proteomes" id="UP001208689"/>
    </source>
</evidence>
<reference evidence="1" key="1">
    <citation type="submission" date="2022-09" db="EMBL/GenBank/DDBJ databases">
        <title>Actin cytoskeleton and complex cell architecture in an #Asgard archaeon.</title>
        <authorList>
            <person name="Ponce Toledo R.I."/>
            <person name="Schleper C."/>
            <person name="Rodrigues Oliveira T."/>
            <person name="Wollweber F."/>
            <person name="Xu J."/>
            <person name="Rittmann S."/>
            <person name="Klingl A."/>
            <person name="Pilhofer M."/>
        </authorList>
    </citation>
    <scope>NUCLEOTIDE SEQUENCE</scope>
    <source>
        <strain evidence="1">B-35</strain>
    </source>
</reference>
<dbReference type="SUPFAM" id="SSF53448">
    <property type="entry name" value="Nucleotide-diphospho-sugar transferases"/>
    <property type="match status" value="1"/>
</dbReference>
<dbReference type="PANTHER" id="PTHR21485:SF6">
    <property type="entry name" value="N-ACYLNEURAMINATE CYTIDYLYLTRANSFERASE-RELATED"/>
    <property type="match status" value="1"/>
</dbReference>
<dbReference type="Pfam" id="PF02348">
    <property type="entry name" value="CTP_transf_3"/>
    <property type="match status" value="1"/>
</dbReference>
<gene>
    <name evidence="1" type="ORF">NEF87_004340</name>
</gene>
<protein>
    <recommendedName>
        <fullName evidence="3">Flagellar modification protein B</fullName>
    </recommendedName>
</protein>
<dbReference type="EMBL" id="CP104013">
    <property type="protein sequence ID" value="UYP48055.1"/>
    <property type="molecule type" value="Genomic_DNA"/>
</dbReference>
<proteinExistence type="predicted"/>
<dbReference type="Gene3D" id="3.90.550.10">
    <property type="entry name" value="Spore Coat Polysaccharide Biosynthesis Protein SpsA, Chain A"/>
    <property type="match status" value="1"/>
</dbReference>
<dbReference type="InterPro" id="IPR050793">
    <property type="entry name" value="CMP-NeuNAc_synthase"/>
</dbReference>
<keyword evidence="2" id="KW-1185">Reference proteome</keyword>
<organism evidence="1 2">
    <name type="scientific">Candidatus Lokiarchaeum ossiferum</name>
    <dbReference type="NCBI Taxonomy" id="2951803"/>
    <lineage>
        <taxon>Archaea</taxon>
        <taxon>Promethearchaeati</taxon>
        <taxon>Promethearchaeota</taxon>
        <taxon>Promethearchaeia</taxon>
        <taxon>Promethearchaeales</taxon>
        <taxon>Promethearchaeaceae</taxon>
        <taxon>Candidatus Lokiarchaeum</taxon>
    </lineage>
</organism>
<dbReference type="Proteomes" id="UP001208689">
    <property type="component" value="Chromosome"/>
</dbReference>
<dbReference type="CDD" id="cd02513">
    <property type="entry name" value="CMP-NeuAc_Synthase"/>
    <property type="match status" value="1"/>
</dbReference>
<sequence>MYKNKKILATICARGGSQGVKGKNIRILGDKPLIIHSLNLVRESSLIDEYIISTDSQEIMEVVKKHGFDIHFKRPDFLASGKISRIDVIQHATKWVEENLDQKFDVIIDLGVATPLKNLEDMENSIKILIDEDASNVFSVNVASKSPYFNMVEFLDGKIQYVKKIEKKINDRRDSPQVYEMNDGFNVFKHEILFSDNPQFNENTKISIMPPHRSVDIDEEWDLLLAEFIISTKIKEEING</sequence>
<evidence type="ECO:0000313" key="1">
    <source>
        <dbReference type="EMBL" id="UYP48055.1"/>
    </source>
</evidence>
<accession>A0ABY6HWZ9</accession>
<dbReference type="PANTHER" id="PTHR21485">
    <property type="entry name" value="HAD SUPERFAMILY MEMBERS CMAS AND KDSC"/>
    <property type="match status" value="1"/>
</dbReference>
<dbReference type="InterPro" id="IPR029044">
    <property type="entry name" value="Nucleotide-diphossugar_trans"/>
</dbReference>
<dbReference type="InterPro" id="IPR003329">
    <property type="entry name" value="Cytidylyl_trans"/>
</dbReference>
<evidence type="ECO:0008006" key="3">
    <source>
        <dbReference type="Google" id="ProtNLM"/>
    </source>
</evidence>